<feature type="signal peptide" evidence="1">
    <location>
        <begin position="1"/>
        <end position="24"/>
    </location>
</feature>
<keyword evidence="3" id="KW-1185">Reference proteome</keyword>
<dbReference type="EMBL" id="JAAXLA010000018">
    <property type="protein sequence ID" value="NMH98045.1"/>
    <property type="molecule type" value="Genomic_DNA"/>
</dbReference>
<evidence type="ECO:0000313" key="3">
    <source>
        <dbReference type="Proteomes" id="UP000820669"/>
    </source>
</evidence>
<name>A0ABX1S900_9PSEU</name>
<keyword evidence="1" id="KW-0732">Signal</keyword>
<dbReference type="Pfam" id="PF10969">
    <property type="entry name" value="DUF2771"/>
    <property type="match status" value="1"/>
</dbReference>
<evidence type="ECO:0000313" key="2">
    <source>
        <dbReference type="EMBL" id="NMH98045.1"/>
    </source>
</evidence>
<reference evidence="2 3" key="1">
    <citation type="submission" date="2020-04" db="EMBL/GenBank/DDBJ databases">
        <authorList>
            <person name="Klaysubun C."/>
            <person name="Duangmal K."/>
            <person name="Lipun K."/>
        </authorList>
    </citation>
    <scope>NUCLEOTIDE SEQUENCE [LARGE SCALE GENOMIC DNA]</scope>
    <source>
        <strain evidence="2 3">K10HN5</strain>
    </source>
</reference>
<comment type="caution">
    <text evidence="2">The sequence shown here is derived from an EMBL/GenBank/DDBJ whole genome shotgun (WGS) entry which is preliminary data.</text>
</comment>
<organism evidence="2 3">
    <name type="scientific">Pseudonocardia acidicola</name>
    <dbReference type="NCBI Taxonomy" id="2724939"/>
    <lineage>
        <taxon>Bacteria</taxon>
        <taxon>Bacillati</taxon>
        <taxon>Actinomycetota</taxon>
        <taxon>Actinomycetes</taxon>
        <taxon>Pseudonocardiales</taxon>
        <taxon>Pseudonocardiaceae</taxon>
        <taxon>Pseudonocardia</taxon>
    </lineage>
</organism>
<proteinExistence type="predicted"/>
<dbReference type="RefSeq" id="WP_169381485.1">
    <property type="nucleotide sequence ID" value="NZ_JAAXLA010000018.1"/>
</dbReference>
<dbReference type="PROSITE" id="PS51257">
    <property type="entry name" value="PROKAR_LIPOPROTEIN"/>
    <property type="match status" value="1"/>
</dbReference>
<dbReference type="Proteomes" id="UP000820669">
    <property type="component" value="Unassembled WGS sequence"/>
</dbReference>
<dbReference type="InterPro" id="IPR024495">
    <property type="entry name" value="DUF2771"/>
</dbReference>
<protein>
    <submittedName>
        <fullName evidence="2">DUF2771 family protein</fullName>
    </submittedName>
</protein>
<sequence length="159" mass="16605">MSRRVFGVLLLAPALLLAGCGSSAPPEVTFTVGGQAKTTGPTQYCDLQLTNCKDDSGAEVRLPVPAGTAVQVAVPAGISETPWHVVFSYRGPDGKQVDGRSPVFAPKAQKDYTLELPDQGDQLLTAQVQQFGPAPVTDPETGEVEFPVRGSWVLIAAGG</sequence>
<evidence type="ECO:0000256" key="1">
    <source>
        <dbReference type="SAM" id="SignalP"/>
    </source>
</evidence>
<feature type="chain" id="PRO_5046050302" evidence="1">
    <location>
        <begin position="25"/>
        <end position="159"/>
    </location>
</feature>
<gene>
    <name evidence="2" type="ORF">HF526_12090</name>
</gene>
<accession>A0ABX1S900</accession>